<dbReference type="InterPro" id="IPR011990">
    <property type="entry name" value="TPR-like_helical_dom_sf"/>
</dbReference>
<comment type="caution">
    <text evidence="3">The sequence shown here is derived from an EMBL/GenBank/DDBJ whole genome shotgun (WGS) entry which is preliminary data.</text>
</comment>
<accession>A0AAN8VRI0</accession>
<dbReference type="NCBIfam" id="TIGR00756">
    <property type="entry name" value="PPR"/>
    <property type="match status" value="9"/>
</dbReference>
<evidence type="ECO:0000256" key="2">
    <source>
        <dbReference type="PROSITE-ProRule" id="PRU00708"/>
    </source>
</evidence>
<dbReference type="InterPro" id="IPR002885">
    <property type="entry name" value="PPR_rpt"/>
</dbReference>
<dbReference type="Proteomes" id="UP001370490">
    <property type="component" value="Unassembled WGS sequence"/>
</dbReference>
<evidence type="ECO:0000313" key="4">
    <source>
        <dbReference type="Proteomes" id="UP001370490"/>
    </source>
</evidence>
<proteinExistence type="predicted"/>
<dbReference type="Pfam" id="PF13041">
    <property type="entry name" value="PPR_2"/>
    <property type="match status" value="1"/>
</dbReference>
<dbReference type="Pfam" id="PF01535">
    <property type="entry name" value="PPR"/>
    <property type="match status" value="8"/>
</dbReference>
<protein>
    <submittedName>
        <fullName evidence="3">Pentatricopeptide repeat</fullName>
    </submittedName>
</protein>
<feature type="repeat" description="PPR" evidence="2">
    <location>
        <begin position="254"/>
        <end position="288"/>
    </location>
</feature>
<gene>
    <name evidence="3" type="ORF">RJ641_034901</name>
</gene>
<dbReference type="FunFam" id="1.25.40.10:FF:000606">
    <property type="entry name" value="Putative pentatricopeptide repeat-containing protein"/>
    <property type="match status" value="1"/>
</dbReference>
<dbReference type="Gene3D" id="1.25.40.10">
    <property type="entry name" value="Tetratricopeptide repeat domain"/>
    <property type="match status" value="4"/>
</dbReference>
<dbReference type="PROSITE" id="PS51375">
    <property type="entry name" value="PPR"/>
    <property type="match status" value="5"/>
</dbReference>
<evidence type="ECO:0000256" key="1">
    <source>
        <dbReference type="ARBA" id="ARBA00022737"/>
    </source>
</evidence>
<name>A0AAN8VRI0_9MAGN</name>
<keyword evidence="4" id="KW-1185">Reference proteome</keyword>
<dbReference type="EMBL" id="JBAMMX010000008">
    <property type="protein sequence ID" value="KAK6934746.1"/>
    <property type="molecule type" value="Genomic_DNA"/>
</dbReference>
<feature type="repeat" description="PPR" evidence="2">
    <location>
        <begin position="316"/>
        <end position="350"/>
    </location>
</feature>
<dbReference type="PANTHER" id="PTHR47926:SF361">
    <property type="entry name" value="PENTACOTRIPEPTIDE-REPEAT REGION OF PRORP DOMAIN-CONTAINING PROTEIN"/>
    <property type="match status" value="1"/>
</dbReference>
<dbReference type="Pfam" id="PF12854">
    <property type="entry name" value="PPR_1"/>
    <property type="match status" value="1"/>
</dbReference>
<sequence length="456" mass="51453">MLTAFADNGYIKKARKVFDEMPHRSTATWNAMITAYVRNGCDIEAASELFTQMPEKNSISYASMITGFVRAGMMDDAEKLFSVMPVFWREPICSNTLINGYLKMDMLEEAAKIFDGMAERDLVSWSSMVDGYCKKGSTDKARELFEKMPQRNVITWTAMIDGYMKTGCFEDGFLLFVAMRQEVVLEVNSTTLSVLFEACGSHNRYWEGYQIHGLVLCMGLECDVFLGNSILMMYCKFGRIDAANKVFQMMSKKDIVSWNSLIAGYVQNGEVEEAYEFFEKMMVKDVISWTTMISGFSSKGIMDKSVELFNMMPSKDDVAWTAIISGFVNNDEYEDAIHWYIQMVQQGVKPNSVTLSSVLSASAGMAALIQGLQFHAHAVKMHMDYDLHIQNSLVSMYAKCGNLSDACQIFANIQAPNVDFLHFSTFRVLRLLQVSASCGAGLKFAWKLSVRRLLLE</sequence>
<feature type="repeat" description="PPR" evidence="2">
    <location>
        <begin position="223"/>
        <end position="253"/>
    </location>
</feature>
<keyword evidence="1" id="KW-0677">Repeat</keyword>
<dbReference type="GO" id="GO:0003723">
    <property type="term" value="F:RNA binding"/>
    <property type="evidence" value="ECO:0007669"/>
    <property type="project" value="InterPro"/>
</dbReference>
<dbReference type="GO" id="GO:0009451">
    <property type="term" value="P:RNA modification"/>
    <property type="evidence" value="ECO:0007669"/>
    <property type="project" value="InterPro"/>
</dbReference>
<evidence type="ECO:0000313" key="3">
    <source>
        <dbReference type="EMBL" id="KAK6934746.1"/>
    </source>
</evidence>
<dbReference type="PANTHER" id="PTHR47926">
    <property type="entry name" value="PENTATRICOPEPTIDE REPEAT-CONTAINING PROTEIN"/>
    <property type="match status" value="1"/>
</dbReference>
<reference evidence="3 4" key="1">
    <citation type="submission" date="2023-12" db="EMBL/GenBank/DDBJ databases">
        <title>A high-quality genome assembly for Dillenia turbinata (Dilleniales).</title>
        <authorList>
            <person name="Chanderbali A."/>
        </authorList>
    </citation>
    <scope>NUCLEOTIDE SEQUENCE [LARGE SCALE GENOMIC DNA]</scope>
    <source>
        <strain evidence="3">LSX21</strain>
        <tissue evidence="3">Leaf</tissue>
    </source>
</reference>
<dbReference type="AlphaFoldDB" id="A0AAN8VRI0"/>
<organism evidence="3 4">
    <name type="scientific">Dillenia turbinata</name>
    <dbReference type="NCBI Taxonomy" id="194707"/>
    <lineage>
        <taxon>Eukaryota</taxon>
        <taxon>Viridiplantae</taxon>
        <taxon>Streptophyta</taxon>
        <taxon>Embryophyta</taxon>
        <taxon>Tracheophyta</taxon>
        <taxon>Spermatophyta</taxon>
        <taxon>Magnoliopsida</taxon>
        <taxon>eudicotyledons</taxon>
        <taxon>Gunneridae</taxon>
        <taxon>Pentapetalae</taxon>
        <taxon>Dilleniales</taxon>
        <taxon>Dilleniaceae</taxon>
        <taxon>Dillenia</taxon>
    </lineage>
</organism>
<feature type="repeat" description="PPR" evidence="2">
    <location>
        <begin position="121"/>
        <end position="155"/>
    </location>
</feature>
<dbReference type="InterPro" id="IPR046960">
    <property type="entry name" value="PPR_At4g14850-like_plant"/>
</dbReference>
<feature type="repeat" description="PPR" evidence="2">
    <location>
        <begin position="25"/>
        <end position="60"/>
    </location>
</feature>